<feature type="signal peptide" evidence="1">
    <location>
        <begin position="1"/>
        <end position="21"/>
    </location>
</feature>
<dbReference type="PANTHER" id="PTHR22803">
    <property type="entry name" value="MANNOSE, PHOSPHOLIPASE, LECTIN RECEPTOR RELATED"/>
    <property type="match status" value="1"/>
</dbReference>
<sequence length="166" mass="19582">MVAFFQTLVIMSILFVSTVYGKISIKERDWKIFRKTGFEYKLYFILKDYMSFDQAEGYCRNKNAHLVSIHSDEENQFVNQLLKRGWAKVWIGLGRVGENMVWTDGSPFDFANWAWGQPYYRNSYSNNHIYMVIGPEVSGNWYVFTGHSEQQMQLFVCKRKAQSHIS</sequence>
<dbReference type="Pfam" id="PF00059">
    <property type="entry name" value="Lectin_C"/>
    <property type="match status" value="1"/>
</dbReference>
<dbReference type="InterPro" id="IPR050111">
    <property type="entry name" value="C-type_lectin/snaclec_domain"/>
</dbReference>
<evidence type="ECO:0000256" key="1">
    <source>
        <dbReference type="SAM" id="SignalP"/>
    </source>
</evidence>
<dbReference type="InterPro" id="IPR016187">
    <property type="entry name" value="CTDL_fold"/>
</dbReference>
<accession>A0A016X1X9</accession>
<dbReference type="AlphaFoldDB" id="A0A016X1X9"/>
<gene>
    <name evidence="3" type="primary">Acey_s0410.g943</name>
    <name evidence="3" type="ORF">Y032_0410g943</name>
</gene>
<keyword evidence="4" id="KW-1185">Reference proteome</keyword>
<dbReference type="EMBL" id="JARK01000010">
    <property type="protein sequence ID" value="EYC46034.1"/>
    <property type="molecule type" value="Genomic_DNA"/>
</dbReference>
<name>A0A016X1X9_9BILA</name>
<dbReference type="Proteomes" id="UP000024635">
    <property type="component" value="Unassembled WGS sequence"/>
</dbReference>
<dbReference type="Gene3D" id="3.10.100.10">
    <property type="entry name" value="Mannose-Binding Protein A, subunit A"/>
    <property type="match status" value="1"/>
</dbReference>
<reference evidence="4" key="1">
    <citation type="journal article" date="2015" name="Nat. Genet.">
        <title>The genome and transcriptome of the zoonotic hookworm Ancylostoma ceylanicum identify infection-specific gene families.</title>
        <authorList>
            <person name="Schwarz E.M."/>
            <person name="Hu Y."/>
            <person name="Antoshechkin I."/>
            <person name="Miller M.M."/>
            <person name="Sternberg P.W."/>
            <person name="Aroian R.V."/>
        </authorList>
    </citation>
    <scope>NUCLEOTIDE SEQUENCE</scope>
    <source>
        <strain evidence="4">HY135</strain>
    </source>
</reference>
<evidence type="ECO:0000313" key="4">
    <source>
        <dbReference type="Proteomes" id="UP000024635"/>
    </source>
</evidence>
<dbReference type="PROSITE" id="PS50041">
    <property type="entry name" value="C_TYPE_LECTIN_2"/>
    <property type="match status" value="1"/>
</dbReference>
<feature type="chain" id="PRO_5001495292" description="C-type lectin domain-containing protein" evidence="1">
    <location>
        <begin position="22"/>
        <end position="166"/>
    </location>
</feature>
<comment type="caution">
    <text evidence="3">The sequence shown here is derived from an EMBL/GenBank/DDBJ whole genome shotgun (WGS) entry which is preliminary data.</text>
</comment>
<organism evidence="3 4">
    <name type="scientific">Ancylostoma ceylanicum</name>
    <dbReference type="NCBI Taxonomy" id="53326"/>
    <lineage>
        <taxon>Eukaryota</taxon>
        <taxon>Metazoa</taxon>
        <taxon>Ecdysozoa</taxon>
        <taxon>Nematoda</taxon>
        <taxon>Chromadorea</taxon>
        <taxon>Rhabditida</taxon>
        <taxon>Rhabditina</taxon>
        <taxon>Rhabditomorpha</taxon>
        <taxon>Strongyloidea</taxon>
        <taxon>Ancylostomatidae</taxon>
        <taxon>Ancylostomatinae</taxon>
        <taxon>Ancylostoma</taxon>
    </lineage>
</organism>
<dbReference type="STRING" id="53326.A0A016X1X9"/>
<dbReference type="SMART" id="SM00034">
    <property type="entry name" value="CLECT"/>
    <property type="match status" value="1"/>
</dbReference>
<dbReference type="InterPro" id="IPR016186">
    <property type="entry name" value="C-type_lectin-like/link_sf"/>
</dbReference>
<dbReference type="OrthoDB" id="7357196at2759"/>
<dbReference type="InterPro" id="IPR001304">
    <property type="entry name" value="C-type_lectin-like"/>
</dbReference>
<evidence type="ECO:0000259" key="2">
    <source>
        <dbReference type="PROSITE" id="PS50041"/>
    </source>
</evidence>
<feature type="domain" description="C-type lectin" evidence="2">
    <location>
        <begin position="38"/>
        <end position="141"/>
    </location>
</feature>
<dbReference type="SUPFAM" id="SSF56436">
    <property type="entry name" value="C-type lectin-like"/>
    <property type="match status" value="1"/>
</dbReference>
<protein>
    <recommendedName>
        <fullName evidence="2">C-type lectin domain-containing protein</fullName>
    </recommendedName>
</protein>
<proteinExistence type="predicted"/>
<dbReference type="CDD" id="cd00037">
    <property type="entry name" value="CLECT"/>
    <property type="match status" value="1"/>
</dbReference>
<evidence type="ECO:0000313" key="3">
    <source>
        <dbReference type="EMBL" id="EYC46034.1"/>
    </source>
</evidence>
<keyword evidence="1" id="KW-0732">Signal</keyword>